<keyword evidence="2" id="KW-1185">Reference proteome</keyword>
<dbReference type="EMBL" id="JAVHJL010000005">
    <property type="protein sequence ID" value="KAK6503661.1"/>
    <property type="molecule type" value="Genomic_DNA"/>
</dbReference>
<comment type="caution">
    <text evidence="1">The sequence shown here is derived from an EMBL/GenBank/DDBJ whole genome shotgun (WGS) entry which is preliminary data.</text>
</comment>
<protein>
    <recommendedName>
        <fullName evidence="3">IMS import disulfide relay-system CHCH-CHCH-like Cx9C domain-containing protein</fullName>
    </recommendedName>
</protein>
<name>A0AAV9W9C5_9PEZI</name>
<sequence>MCKLTPPPPTSIPQMTGSKIRPVDRLAQAVAKCGVESTAYGKCIVKDFNNVYKDKCLAEFQILQTCVMKHMGKK</sequence>
<dbReference type="GO" id="GO:0032981">
    <property type="term" value="P:mitochondrial respiratory chain complex I assembly"/>
    <property type="evidence" value="ECO:0007669"/>
    <property type="project" value="InterPro"/>
</dbReference>
<dbReference type="PANTHER" id="PTHR34561:SF1">
    <property type="entry name" value="NADH DEHYDROGENASE [UBIQUINONE] 1 ALPHA SUBCOMPLEX ASSEMBLY FACTOR 8"/>
    <property type="match status" value="1"/>
</dbReference>
<evidence type="ECO:0008006" key="3">
    <source>
        <dbReference type="Google" id="ProtNLM"/>
    </source>
</evidence>
<dbReference type="GO" id="GO:0005739">
    <property type="term" value="C:mitochondrion"/>
    <property type="evidence" value="ECO:0007669"/>
    <property type="project" value="InterPro"/>
</dbReference>
<gene>
    <name evidence="1" type="ORF">TWF481_008664</name>
</gene>
<organism evidence="1 2">
    <name type="scientific">Arthrobotrys musiformis</name>
    <dbReference type="NCBI Taxonomy" id="47236"/>
    <lineage>
        <taxon>Eukaryota</taxon>
        <taxon>Fungi</taxon>
        <taxon>Dikarya</taxon>
        <taxon>Ascomycota</taxon>
        <taxon>Pezizomycotina</taxon>
        <taxon>Orbiliomycetes</taxon>
        <taxon>Orbiliales</taxon>
        <taxon>Orbiliaceae</taxon>
        <taxon>Arthrobotrys</taxon>
    </lineage>
</organism>
<evidence type="ECO:0000313" key="2">
    <source>
        <dbReference type="Proteomes" id="UP001370758"/>
    </source>
</evidence>
<dbReference type="Proteomes" id="UP001370758">
    <property type="component" value="Unassembled WGS sequence"/>
</dbReference>
<dbReference type="PANTHER" id="PTHR34561">
    <property type="entry name" value="NADH DEHYDROGENASE [UBIQUINONE] 1 ALPHA SUBCOMPLEX ASSEMBLY FACTOR 8"/>
    <property type="match status" value="1"/>
</dbReference>
<proteinExistence type="predicted"/>
<accession>A0AAV9W9C5</accession>
<reference evidence="1 2" key="1">
    <citation type="submission" date="2023-08" db="EMBL/GenBank/DDBJ databases">
        <authorList>
            <person name="Palmer J.M."/>
        </authorList>
    </citation>
    <scope>NUCLEOTIDE SEQUENCE [LARGE SCALE GENOMIC DNA]</scope>
    <source>
        <strain evidence="1 2">TWF481</strain>
    </source>
</reference>
<dbReference type="AlphaFoldDB" id="A0AAV9W9C5"/>
<dbReference type="PROSITE" id="PS51808">
    <property type="entry name" value="CHCH"/>
    <property type="match status" value="1"/>
</dbReference>
<evidence type="ECO:0000313" key="1">
    <source>
        <dbReference type="EMBL" id="KAK6503661.1"/>
    </source>
</evidence>
<dbReference type="InterPro" id="IPR034595">
    <property type="entry name" value="NDUFAF8"/>
</dbReference>